<dbReference type="EMBL" id="GBXM01095254">
    <property type="protein sequence ID" value="JAH13323.1"/>
    <property type="molecule type" value="Transcribed_RNA"/>
</dbReference>
<evidence type="ECO:0000313" key="1">
    <source>
        <dbReference type="EMBL" id="JAH03937.1"/>
    </source>
</evidence>
<dbReference type="AlphaFoldDB" id="A0A0E9PI25"/>
<reference evidence="1" key="2">
    <citation type="journal article" date="2015" name="Fish Shellfish Immunol.">
        <title>Early steps in the European eel (Anguilla anguilla)-Vibrio vulnificus interaction in the gills: Role of the RtxA13 toxin.</title>
        <authorList>
            <person name="Callol A."/>
            <person name="Pajuelo D."/>
            <person name="Ebbesson L."/>
            <person name="Teles M."/>
            <person name="MacKenzie S."/>
            <person name="Amaro C."/>
        </authorList>
    </citation>
    <scope>NUCLEOTIDE SEQUENCE</scope>
</reference>
<sequence length="19" mass="2211">MTFQPYKLKHAKLLGACNF</sequence>
<name>A0A0E9PI25_ANGAN</name>
<protein>
    <submittedName>
        <fullName evidence="1">Uncharacterized protein</fullName>
    </submittedName>
</protein>
<proteinExistence type="predicted"/>
<accession>A0A0E9PI25</accession>
<dbReference type="EMBL" id="GBXM01104640">
    <property type="protein sequence ID" value="JAH03937.1"/>
    <property type="molecule type" value="Transcribed_RNA"/>
</dbReference>
<reference evidence="1" key="1">
    <citation type="submission" date="2014-11" db="EMBL/GenBank/DDBJ databases">
        <authorList>
            <person name="Amaro Gonzalez C."/>
        </authorList>
    </citation>
    <scope>NUCLEOTIDE SEQUENCE</scope>
</reference>
<organism evidence="1">
    <name type="scientific">Anguilla anguilla</name>
    <name type="common">European freshwater eel</name>
    <name type="synonym">Muraena anguilla</name>
    <dbReference type="NCBI Taxonomy" id="7936"/>
    <lineage>
        <taxon>Eukaryota</taxon>
        <taxon>Metazoa</taxon>
        <taxon>Chordata</taxon>
        <taxon>Craniata</taxon>
        <taxon>Vertebrata</taxon>
        <taxon>Euteleostomi</taxon>
        <taxon>Actinopterygii</taxon>
        <taxon>Neopterygii</taxon>
        <taxon>Teleostei</taxon>
        <taxon>Anguilliformes</taxon>
        <taxon>Anguillidae</taxon>
        <taxon>Anguilla</taxon>
    </lineage>
</organism>